<dbReference type="RefSeq" id="WP_065255998.1">
    <property type="nucleotide sequence ID" value="NZ_JARDJM010000057.1"/>
</dbReference>
<feature type="transmembrane region" description="Helical" evidence="1">
    <location>
        <begin position="69"/>
        <end position="93"/>
    </location>
</feature>
<keyword evidence="1" id="KW-1133">Transmembrane helix</keyword>
<dbReference type="EMBL" id="LZMS01000119">
    <property type="protein sequence ID" value="OBX59072.1"/>
    <property type="molecule type" value="Genomic_DNA"/>
</dbReference>
<organism evidence="2 3">
    <name type="scientific">Moraxella lacunata</name>
    <dbReference type="NCBI Taxonomy" id="477"/>
    <lineage>
        <taxon>Bacteria</taxon>
        <taxon>Pseudomonadati</taxon>
        <taxon>Pseudomonadota</taxon>
        <taxon>Gammaproteobacteria</taxon>
        <taxon>Moraxellales</taxon>
        <taxon>Moraxellaceae</taxon>
        <taxon>Moraxella</taxon>
    </lineage>
</organism>
<protein>
    <submittedName>
        <fullName evidence="2">Uncharacterized protein</fullName>
    </submittedName>
</protein>
<accession>A0A1B8PV99</accession>
<reference evidence="2 3" key="1">
    <citation type="submission" date="2016-06" db="EMBL/GenBank/DDBJ databases">
        <title>Draft genome of Moraxella lacunata CCUG 57757A.</title>
        <authorList>
            <person name="Salva-Serra F."/>
            <person name="Engstrom-Jakobsson H."/>
            <person name="Thorell K."/>
            <person name="Gonzales-Siles L."/>
            <person name="Karlsson R."/>
            <person name="Boulund F."/>
            <person name="Engstrand L."/>
            <person name="Kristiansson E."/>
            <person name="Moore E."/>
        </authorList>
    </citation>
    <scope>NUCLEOTIDE SEQUENCE [LARGE SCALE GENOMIC DNA]</scope>
    <source>
        <strain evidence="2 3">CCUG 57757A</strain>
    </source>
</reference>
<feature type="transmembrane region" description="Helical" evidence="1">
    <location>
        <begin position="113"/>
        <end position="134"/>
    </location>
</feature>
<proteinExistence type="predicted"/>
<dbReference type="Proteomes" id="UP000092607">
    <property type="component" value="Unassembled WGS sequence"/>
</dbReference>
<name>A0A1B8PV99_MORLA</name>
<evidence type="ECO:0000313" key="3">
    <source>
        <dbReference type="Proteomes" id="UP000092607"/>
    </source>
</evidence>
<gene>
    <name evidence="2" type="ORF">A9309_12045</name>
</gene>
<keyword evidence="1" id="KW-0472">Membrane</keyword>
<dbReference type="OrthoDB" id="6657720at2"/>
<dbReference type="AlphaFoldDB" id="A0A1B8PV99"/>
<feature type="transmembrane region" description="Helical" evidence="1">
    <location>
        <begin position="41"/>
        <end position="62"/>
    </location>
</feature>
<sequence length="168" mass="18313">MDWLKELIKSLPLDVISEYIAELVLWWSNLVKDVPDNDLPFLAYVGASILVLLLLIFVVRVIPRPIGGMLWALAVAVLLTPGDTLTGTGQIAPAVANVAHSILMGDTAGAKSAFLPILVVFIVLLLVGAIWQILRGVIEVNIAKAKEKARIKEEKRLLEEAEKNAQKS</sequence>
<evidence type="ECO:0000313" key="2">
    <source>
        <dbReference type="EMBL" id="OBX59072.1"/>
    </source>
</evidence>
<keyword evidence="1" id="KW-0812">Transmembrane</keyword>
<comment type="caution">
    <text evidence="2">The sequence shown here is derived from an EMBL/GenBank/DDBJ whole genome shotgun (WGS) entry which is preliminary data.</text>
</comment>
<evidence type="ECO:0000256" key="1">
    <source>
        <dbReference type="SAM" id="Phobius"/>
    </source>
</evidence>